<accession>C5FPL7</accession>
<dbReference type="AlphaFoldDB" id="C5FPL7"/>
<dbReference type="Proteomes" id="UP000002035">
    <property type="component" value="Unassembled WGS sequence"/>
</dbReference>
<keyword evidence="2" id="KW-1185">Reference proteome</keyword>
<evidence type="ECO:0000313" key="1">
    <source>
        <dbReference type="EMBL" id="EEQ31533.1"/>
    </source>
</evidence>
<gene>
    <name evidence="1" type="ORF">MCYG_04352</name>
</gene>
<dbReference type="GeneID" id="9226022"/>
<evidence type="ECO:0000313" key="2">
    <source>
        <dbReference type="Proteomes" id="UP000002035"/>
    </source>
</evidence>
<proteinExistence type="predicted"/>
<organism evidence="1 2">
    <name type="scientific">Arthroderma otae (strain ATCC MYA-4605 / CBS 113480)</name>
    <name type="common">Microsporum canis</name>
    <dbReference type="NCBI Taxonomy" id="554155"/>
    <lineage>
        <taxon>Eukaryota</taxon>
        <taxon>Fungi</taxon>
        <taxon>Dikarya</taxon>
        <taxon>Ascomycota</taxon>
        <taxon>Pezizomycotina</taxon>
        <taxon>Eurotiomycetes</taxon>
        <taxon>Eurotiomycetidae</taxon>
        <taxon>Onygenales</taxon>
        <taxon>Arthrodermataceae</taxon>
        <taxon>Microsporum</taxon>
    </lineage>
</organism>
<name>C5FPL7_ARTOC</name>
<sequence>MASKTADPPTCIYDRSGAIGNASPSPFRSFLILLRGKTEQRISLLDNPGGRKKMQHQQYFRLETITRHNRATRCPLIRRHELFPAPPFLLQIDTCVLDHHEAAFALDNVHTPISTVLQQTLSGVSQHHIERWSKRALRPA</sequence>
<protein>
    <submittedName>
        <fullName evidence="1">Uncharacterized protein</fullName>
    </submittedName>
</protein>
<dbReference type="VEuPathDB" id="FungiDB:MCYG_04352"/>
<reference evidence="2" key="1">
    <citation type="journal article" date="2012" name="MBio">
        <title>Comparative genome analysis of Trichophyton rubrum and related dermatophytes reveals candidate genes involved in infection.</title>
        <authorList>
            <person name="Martinez D.A."/>
            <person name="Oliver B.G."/>
            <person name="Graeser Y."/>
            <person name="Goldberg J.M."/>
            <person name="Li W."/>
            <person name="Martinez-Rossi N.M."/>
            <person name="Monod M."/>
            <person name="Shelest E."/>
            <person name="Barton R.C."/>
            <person name="Birch E."/>
            <person name="Brakhage A.A."/>
            <person name="Chen Z."/>
            <person name="Gurr S.J."/>
            <person name="Heiman D."/>
            <person name="Heitman J."/>
            <person name="Kosti I."/>
            <person name="Rossi A."/>
            <person name="Saif S."/>
            <person name="Samalova M."/>
            <person name="Saunders C.W."/>
            <person name="Shea T."/>
            <person name="Summerbell R.C."/>
            <person name="Xu J."/>
            <person name="Young S."/>
            <person name="Zeng Q."/>
            <person name="Birren B.W."/>
            <person name="Cuomo C.A."/>
            <person name="White T.C."/>
        </authorList>
    </citation>
    <scope>NUCLEOTIDE SEQUENCE [LARGE SCALE GENOMIC DNA]</scope>
    <source>
        <strain evidence="2">ATCC MYA-4605 / CBS 113480</strain>
    </source>
</reference>
<dbReference type="HOGENOM" id="CLU_1834700_0_0_1"/>
<dbReference type="EMBL" id="DS995704">
    <property type="protein sequence ID" value="EEQ31533.1"/>
    <property type="molecule type" value="Genomic_DNA"/>
</dbReference>
<dbReference type="RefSeq" id="XP_002846615.1">
    <property type="nucleotide sequence ID" value="XM_002846569.1"/>
</dbReference>